<accession>A0ABQ4WBN2</accession>
<evidence type="ECO:0000313" key="2">
    <source>
        <dbReference type="Proteomes" id="UP001151760"/>
    </source>
</evidence>
<name>A0ABQ4WBN2_9ASTR</name>
<evidence type="ECO:0000313" key="1">
    <source>
        <dbReference type="EMBL" id="GJS50282.1"/>
    </source>
</evidence>
<dbReference type="EMBL" id="BQNB010008504">
    <property type="protein sequence ID" value="GJS50282.1"/>
    <property type="molecule type" value="Genomic_DNA"/>
</dbReference>
<reference evidence="1" key="2">
    <citation type="submission" date="2022-01" db="EMBL/GenBank/DDBJ databases">
        <authorList>
            <person name="Yamashiro T."/>
            <person name="Shiraishi A."/>
            <person name="Satake H."/>
            <person name="Nakayama K."/>
        </authorList>
    </citation>
    <scope>NUCLEOTIDE SEQUENCE</scope>
</reference>
<keyword evidence="2" id="KW-1185">Reference proteome</keyword>
<comment type="caution">
    <text evidence="1">The sequence shown here is derived from an EMBL/GenBank/DDBJ whole genome shotgun (WGS) entry which is preliminary data.</text>
</comment>
<protein>
    <submittedName>
        <fullName evidence="1">Uncharacterized protein</fullName>
    </submittedName>
</protein>
<dbReference type="Proteomes" id="UP001151760">
    <property type="component" value="Unassembled WGS sequence"/>
</dbReference>
<proteinExistence type="predicted"/>
<sequence length="73" mass="8549">MESEVEQCSVGKKCFEIQKKQLFLENDRLLELIISQDIVHTAVNSYAAIVDYEKMEKSFVDEYNECVKLKDEL</sequence>
<reference evidence="1" key="1">
    <citation type="journal article" date="2022" name="Int. J. Mol. Sci.">
        <title>Draft Genome of Tanacetum Coccineum: Genomic Comparison of Closely Related Tanacetum-Family Plants.</title>
        <authorList>
            <person name="Yamashiro T."/>
            <person name="Shiraishi A."/>
            <person name="Nakayama K."/>
            <person name="Satake H."/>
        </authorList>
    </citation>
    <scope>NUCLEOTIDE SEQUENCE</scope>
</reference>
<gene>
    <name evidence="1" type="ORF">Tco_0600403</name>
</gene>
<organism evidence="1 2">
    <name type="scientific">Tanacetum coccineum</name>
    <dbReference type="NCBI Taxonomy" id="301880"/>
    <lineage>
        <taxon>Eukaryota</taxon>
        <taxon>Viridiplantae</taxon>
        <taxon>Streptophyta</taxon>
        <taxon>Embryophyta</taxon>
        <taxon>Tracheophyta</taxon>
        <taxon>Spermatophyta</taxon>
        <taxon>Magnoliopsida</taxon>
        <taxon>eudicotyledons</taxon>
        <taxon>Gunneridae</taxon>
        <taxon>Pentapetalae</taxon>
        <taxon>asterids</taxon>
        <taxon>campanulids</taxon>
        <taxon>Asterales</taxon>
        <taxon>Asteraceae</taxon>
        <taxon>Asteroideae</taxon>
        <taxon>Anthemideae</taxon>
        <taxon>Anthemidinae</taxon>
        <taxon>Tanacetum</taxon>
    </lineage>
</organism>